<sequence length="187" mass="22031">MMPKTLDEIEMTVNEMDDTYDANFGEWIRNEENGVIIGHSLQQYIMEYNTSDVIIVLKWIVKDWTLRSIIVLVNKIITNDIIFLMNDPLFRYEYNKKVIILQGLIYTWNSAYCSELLFALTLNFPLYEKVHFIKNVLEGLEKDQSEEIIVYLEDKIGKKKSNEIKMHLIGKENSEIEPDLLNAFKIL</sequence>
<comment type="caution">
    <text evidence="1">The sequence shown here is derived from an EMBL/GenBank/DDBJ whole genome shotgun (WGS) entry which is preliminary data.</text>
</comment>
<protein>
    <submittedName>
        <fullName evidence="1">Uncharacterized protein</fullName>
    </submittedName>
</protein>
<keyword evidence="2" id="KW-1185">Reference proteome</keyword>
<evidence type="ECO:0000313" key="1">
    <source>
        <dbReference type="EMBL" id="KAF7682977.1"/>
    </source>
</evidence>
<dbReference type="Proteomes" id="UP001516464">
    <property type="component" value="Unassembled WGS sequence"/>
</dbReference>
<evidence type="ECO:0000313" key="2">
    <source>
        <dbReference type="Proteomes" id="UP001516464"/>
    </source>
</evidence>
<reference evidence="1 2" key="1">
    <citation type="submission" date="2019-01" db="EMBL/GenBank/DDBJ databases">
        <title>Genomes sequencing and comparative genomics of infectious freshwater microsporidia, Cucumispora dikerogammari and Thelohania contejeani.</title>
        <authorList>
            <person name="Cormier A."/>
            <person name="Giraud I."/>
            <person name="Wattier R."/>
            <person name="Teixeira M."/>
            <person name="Grandjean F."/>
            <person name="Rigaud T."/>
            <person name="Cordaux R."/>
        </authorList>
    </citation>
    <scope>NUCLEOTIDE SEQUENCE [LARGE SCALE GENOMIC DNA]</scope>
    <source>
        <strain evidence="1">T1</strain>
        <tissue evidence="1">Spores</tissue>
    </source>
</reference>
<name>A0ABQ7HXS4_9MICR</name>
<organism evidence="1 2">
    <name type="scientific">Astathelohania contejeani</name>
    <dbReference type="NCBI Taxonomy" id="164912"/>
    <lineage>
        <taxon>Eukaryota</taxon>
        <taxon>Fungi</taxon>
        <taxon>Fungi incertae sedis</taxon>
        <taxon>Microsporidia</taxon>
        <taxon>Astathelohaniidae</taxon>
        <taxon>Astathelohania</taxon>
    </lineage>
</organism>
<dbReference type="EMBL" id="SBIQ01000148">
    <property type="protein sequence ID" value="KAF7682977.1"/>
    <property type="molecule type" value="Genomic_DNA"/>
</dbReference>
<gene>
    <name evidence="1" type="ORF">TCON_1814</name>
</gene>
<accession>A0ABQ7HXS4</accession>
<proteinExistence type="predicted"/>